<accession>A0A6H1ZNC7</accession>
<protein>
    <submittedName>
        <fullName evidence="1">Uncharacterized protein</fullName>
    </submittedName>
</protein>
<sequence>MIELNKGDHVKLRLLGHYWVIENVGMYHVALVYKGKHIIVDKCRVKHKKVRGKYIRIRRWW</sequence>
<evidence type="ECO:0000313" key="1">
    <source>
        <dbReference type="EMBL" id="QJA49064.1"/>
    </source>
</evidence>
<organism evidence="1">
    <name type="scientific">viral metagenome</name>
    <dbReference type="NCBI Taxonomy" id="1070528"/>
    <lineage>
        <taxon>unclassified sequences</taxon>
        <taxon>metagenomes</taxon>
        <taxon>organismal metagenomes</taxon>
    </lineage>
</organism>
<name>A0A6H1ZNC7_9ZZZZ</name>
<dbReference type="AlphaFoldDB" id="A0A6H1ZNC7"/>
<reference evidence="1" key="1">
    <citation type="submission" date="2020-03" db="EMBL/GenBank/DDBJ databases">
        <title>The deep terrestrial virosphere.</title>
        <authorList>
            <person name="Holmfeldt K."/>
            <person name="Nilsson E."/>
            <person name="Simone D."/>
            <person name="Lopez-Fernandez M."/>
            <person name="Wu X."/>
            <person name="de Brujin I."/>
            <person name="Lundin D."/>
            <person name="Andersson A."/>
            <person name="Bertilsson S."/>
            <person name="Dopson M."/>
        </authorList>
    </citation>
    <scope>NUCLEOTIDE SEQUENCE</scope>
    <source>
        <strain evidence="1">TM448A01222</strain>
    </source>
</reference>
<proteinExistence type="predicted"/>
<dbReference type="EMBL" id="MT144116">
    <property type="protein sequence ID" value="QJA49064.1"/>
    <property type="molecule type" value="Genomic_DNA"/>
</dbReference>
<gene>
    <name evidence="1" type="ORF">TM448A01222_0002</name>
</gene>